<dbReference type="AlphaFoldDB" id="A0A1G2CE08"/>
<keyword evidence="2" id="KW-1003">Cell membrane</keyword>
<accession>A0A1G2CE08</accession>
<comment type="caution">
    <text evidence="9">The sequence shown here is derived from an EMBL/GenBank/DDBJ whole genome shotgun (WGS) entry which is preliminary data.</text>
</comment>
<gene>
    <name evidence="9" type="ORF">A2945_03145</name>
</gene>
<evidence type="ECO:0000256" key="6">
    <source>
        <dbReference type="SAM" id="Phobius"/>
    </source>
</evidence>
<evidence type="ECO:0000256" key="4">
    <source>
        <dbReference type="ARBA" id="ARBA00022989"/>
    </source>
</evidence>
<dbReference type="PANTHER" id="PTHR30619">
    <property type="entry name" value="DNA INTERNALIZATION/COMPETENCE PROTEIN COMEC/REC2"/>
    <property type="match status" value="1"/>
</dbReference>
<dbReference type="GO" id="GO:0005886">
    <property type="term" value="C:plasma membrane"/>
    <property type="evidence" value="ECO:0007669"/>
    <property type="project" value="UniProtKB-SubCell"/>
</dbReference>
<evidence type="ECO:0000259" key="7">
    <source>
        <dbReference type="Pfam" id="PF03772"/>
    </source>
</evidence>
<evidence type="ECO:0000259" key="8">
    <source>
        <dbReference type="Pfam" id="PF13567"/>
    </source>
</evidence>
<dbReference type="NCBIfam" id="TIGR00360">
    <property type="entry name" value="ComEC_N-term"/>
    <property type="match status" value="1"/>
</dbReference>
<protein>
    <submittedName>
        <fullName evidence="9">Uncharacterized protein</fullName>
    </submittedName>
</protein>
<feature type="transmembrane region" description="Helical" evidence="6">
    <location>
        <begin position="353"/>
        <end position="372"/>
    </location>
</feature>
<reference evidence="9 10" key="1">
    <citation type="journal article" date="2016" name="Nat. Commun.">
        <title>Thousands of microbial genomes shed light on interconnected biogeochemical processes in an aquifer system.</title>
        <authorList>
            <person name="Anantharaman K."/>
            <person name="Brown C.T."/>
            <person name="Hug L.A."/>
            <person name="Sharon I."/>
            <person name="Castelle C.J."/>
            <person name="Probst A.J."/>
            <person name="Thomas B.C."/>
            <person name="Singh A."/>
            <person name="Wilkins M.J."/>
            <person name="Karaoz U."/>
            <person name="Brodie E.L."/>
            <person name="Williams K.H."/>
            <person name="Hubbard S.S."/>
            <person name="Banfield J.F."/>
        </authorList>
    </citation>
    <scope>NUCLEOTIDE SEQUENCE [LARGE SCALE GENOMIC DNA]</scope>
</reference>
<organism evidence="9 10">
    <name type="scientific">Candidatus Liptonbacteria bacterium RIFCSPLOWO2_01_FULL_52_25</name>
    <dbReference type="NCBI Taxonomy" id="1798650"/>
    <lineage>
        <taxon>Bacteria</taxon>
        <taxon>Candidatus Liptoniibacteriota</taxon>
    </lineage>
</organism>
<proteinExistence type="predicted"/>
<evidence type="ECO:0000256" key="2">
    <source>
        <dbReference type="ARBA" id="ARBA00022475"/>
    </source>
</evidence>
<feature type="domain" description="ComEC/Rec2-related protein" evidence="7">
    <location>
        <begin position="198"/>
        <end position="462"/>
    </location>
</feature>
<comment type="subcellular location">
    <subcellularLocation>
        <location evidence="1">Cell membrane</location>
        <topology evidence="1">Multi-pass membrane protein</topology>
    </subcellularLocation>
</comment>
<evidence type="ECO:0000313" key="9">
    <source>
        <dbReference type="EMBL" id="OGY99615.1"/>
    </source>
</evidence>
<feature type="transmembrane region" description="Helical" evidence="6">
    <location>
        <begin position="7"/>
        <end position="28"/>
    </location>
</feature>
<name>A0A1G2CE08_9BACT</name>
<dbReference type="Proteomes" id="UP000178880">
    <property type="component" value="Unassembled WGS sequence"/>
</dbReference>
<dbReference type="Pfam" id="PF03772">
    <property type="entry name" value="Competence"/>
    <property type="match status" value="1"/>
</dbReference>
<evidence type="ECO:0000256" key="3">
    <source>
        <dbReference type="ARBA" id="ARBA00022692"/>
    </source>
</evidence>
<feature type="transmembrane region" description="Helical" evidence="6">
    <location>
        <begin position="251"/>
        <end position="284"/>
    </location>
</feature>
<evidence type="ECO:0000313" key="10">
    <source>
        <dbReference type="Proteomes" id="UP000178880"/>
    </source>
</evidence>
<dbReference type="InterPro" id="IPR025405">
    <property type="entry name" value="DUF4131"/>
</dbReference>
<feature type="transmembrane region" description="Helical" evidence="6">
    <location>
        <begin position="222"/>
        <end position="245"/>
    </location>
</feature>
<feature type="transmembrane region" description="Helical" evidence="6">
    <location>
        <begin position="320"/>
        <end position="341"/>
    </location>
</feature>
<sequence length="472" mass="51750">MIPADILFGGAIAVMAGIAAASLGWNILTTMALAAPFLFGGLALLKKLYVWKTFLVFLALMFFGAFYYHLSFNIKIASENIPYGEKSSFSGVVVDEPRTQEKYQSFNIKLESPLRGEVFVLASPRGVYHYGDLLELNGAIEPRKTFAENPIAAFPDIKLLAEYRGSRVKEALLGFKHAILEKFTSALPAQEAALLGGLTLGSRAEFTPEFKSQMSRSGTTHLVALSGYNIAILVLAIAKVFGKFLSRRKTFYITTGIILLFVVMVGAEASVVRAAIMGFLALLAKETGRTFSMRNAIVLTALGMTLFHLTVLVYDIGFQLSFLSLLGIVYLSPALKQVLRFDERKDIPIWKEIAILTASAQLAVVPVIVNTFGSFSLTAIIPNVLILGFVPLTMFLGFLLAAVSFIHAYLGFFIAKLAEVLLAYEIGVIKLFATLSVPIEAPFAGRFLAFLYYSVMILFIYHFADSQRTKQG</sequence>
<keyword evidence="5 6" id="KW-0472">Membrane</keyword>
<keyword evidence="3 6" id="KW-0812">Transmembrane</keyword>
<keyword evidence="4 6" id="KW-1133">Transmembrane helix</keyword>
<feature type="transmembrane region" description="Helical" evidence="6">
    <location>
        <begin position="443"/>
        <end position="464"/>
    </location>
</feature>
<feature type="transmembrane region" description="Helical" evidence="6">
    <location>
        <begin position="384"/>
        <end position="410"/>
    </location>
</feature>
<evidence type="ECO:0000256" key="1">
    <source>
        <dbReference type="ARBA" id="ARBA00004651"/>
    </source>
</evidence>
<dbReference type="InterPro" id="IPR004477">
    <property type="entry name" value="ComEC_N"/>
</dbReference>
<evidence type="ECO:0000256" key="5">
    <source>
        <dbReference type="ARBA" id="ARBA00023136"/>
    </source>
</evidence>
<dbReference type="STRING" id="1798650.A2945_03145"/>
<feature type="transmembrane region" description="Helical" evidence="6">
    <location>
        <begin position="48"/>
        <end position="68"/>
    </location>
</feature>
<feature type="domain" description="DUF4131" evidence="8">
    <location>
        <begin position="30"/>
        <end position="144"/>
    </location>
</feature>
<dbReference type="EMBL" id="MHLA01000014">
    <property type="protein sequence ID" value="OGY99615.1"/>
    <property type="molecule type" value="Genomic_DNA"/>
</dbReference>
<feature type="transmembrane region" description="Helical" evidence="6">
    <location>
        <begin position="296"/>
        <end position="314"/>
    </location>
</feature>
<dbReference type="PANTHER" id="PTHR30619:SF7">
    <property type="entry name" value="BETA-LACTAMASE DOMAIN PROTEIN"/>
    <property type="match status" value="1"/>
</dbReference>
<dbReference type="InterPro" id="IPR052159">
    <property type="entry name" value="Competence_DNA_uptake"/>
</dbReference>
<dbReference type="Pfam" id="PF13567">
    <property type="entry name" value="DUF4131"/>
    <property type="match status" value="1"/>
</dbReference>